<dbReference type="GO" id="GO:0003677">
    <property type="term" value="F:DNA binding"/>
    <property type="evidence" value="ECO:0007669"/>
    <property type="project" value="UniProtKB-KW"/>
</dbReference>
<dbReference type="SUPFAM" id="SSF54171">
    <property type="entry name" value="DNA-binding domain"/>
    <property type="match status" value="1"/>
</dbReference>
<comment type="caution">
    <text evidence="12">The sequence shown here is derived from an EMBL/GenBank/DDBJ whole genome shotgun (WGS) entry which is preliminary data.</text>
</comment>
<evidence type="ECO:0000313" key="13">
    <source>
        <dbReference type="EMBL" id="KAG0580139.1"/>
    </source>
</evidence>
<dbReference type="GO" id="GO:0005634">
    <property type="term" value="C:nucleus"/>
    <property type="evidence" value="ECO:0007669"/>
    <property type="project" value="UniProtKB-SubCell"/>
</dbReference>
<feature type="region of interest" description="Disordered" evidence="6">
    <location>
        <begin position="189"/>
        <end position="234"/>
    </location>
</feature>
<organism evidence="12 17">
    <name type="scientific">Ceratodon purpureus</name>
    <name type="common">Fire moss</name>
    <name type="synonym">Dicranum purpureum</name>
    <dbReference type="NCBI Taxonomy" id="3225"/>
    <lineage>
        <taxon>Eukaryota</taxon>
        <taxon>Viridiplantae</taxon>
        <taxon>Streptophyta</taxon>
        <taxon>Embryophyta</taxon>
        <taxon>Bryophyta</taxon>
        <taxon>Bryophytina</taxon>
        <taxon>Bryopsida</taxon>
        <taxon>Dicranidae</taxon>
        <taxon>Pseudoditrichales</taxon>
        <taxon>Ditrichaceae</taxon>
        <taxon>Ceratodon</taxon>
    </lineage>
</organism>
<accession>A0A8T0IB55</accession>
<dbReference type="EMBL" id="CM026424">
    <property type="protein sequence ID" value="KAG0580130.1"/>
    <property type="molecule type" value="Genomic_DNA"/>
</dbReference>
<keyword evidence="4" id="KW-0804">Transcription</keyword>
<dbReference type="InterPro" id="IPR016177">
    <property type="entry name" value="DNA-bd_dom_sf"/>
</dbReference>
<name>A0A8T0IB55_CERPU</name>
<evidence type="ECO:0000256" key="2">
    <source>
        <dbReference type="ARBA" id="ARBA00023015"/>
    </source>
</evidence>
<dbReference type="SMART" id="SM00380">
    <property type="entry name" value="AP2"/>
    <property type="match status" value="1"/>
</dbReference>
<evidence type="ECO:0000259" key="7">
    <source>
        <dbReference type="PROSITE" id="PS51032"/>
    </source>
</evidence>
<keyword evidence="2" id="KW-0805">Transcription regulation</keyword>
<dbReference type="InterPro" id="IPR001471">
    <property type="entry name" value="AP2/ERF_dom"/>
</dbReference>
<dbReference type="EMBL" id="CM026424">
    <property type="protein sequence ID" value="KAG0580124.1"/>
    <property type="molecule type" value="Genomic_DNA"/>
</dbReference>
<evidence type="ECO:0000313" key="14">
    <source>
        <dbReference type="EMBL" id="KAG0580142.1"/>
    </source>
</evidence>
<evidence type="ECO:0000313" key="17">
    <source>
        <dbReference type="Proteomes" id="UP000822688"/>
    </source>
</evidence>
<dbReference type="EMBL" id="CM026424">
    <property type="protein sequence ID" value="KAG0580126.1"/>
    <property type="molecule type" value="Genomic_DNA"/>
</dbReference>
<feature type="compositionally biased region" description="Basic residues" evidence="6">
    <location>
        <begin position="212"/>
        <end position="234"/>
    </location>
</feature>
<dbReference type="EMBL" id="CM026424">
    <property type="protein sequence ID" value="KAG0580148.1"/>
    <property type="molecule type" value="Genomic_DNA"/>
</dbReference>
<evidence type="ECO:0000313" key="12">
    <source>
        <dbReference type="EMBL" id="KAG0580136.1"/>
    </source>
</evidence>
<dbReference type="EMBL" id="CM026424">
    <property type="protein sequence ID" value="KAG0580144.1"/>
    <property type="molecule type" value="Genomic_DNA"/>
</dbReference>
<evidence type="ECO:0000313" key="9">
    <source>
        <dbReference type="EMBL" id="KAG0580126.1"/>
    </source>
</evidence>
<comment type="subcellular location">
    <subcellularLocation>
        <location evidence="1">Nucleus</location>
    </subcellularLocation>
</comment>
<dbReference type="AlphaFoldDB" id="A0A8T0IB55"/>
<dbReference type="PROSITE" id="PS51032">
    <property type="entry name" value="AP2_ERF"/>
    <property type="match status" value="1"/>
</dbReference>
<reference evidence="12" key="1">
    <citation type="submission" date="2020-06" db="EMBL/GenBank/DDBJ databases">
        <title>WGS assembly of Ceratodon purpureus strain R40.</title>
        <authorList>
            <person name="Carey S.B."/>
            <person name="Jenkins J."/>
            <person name="Shu S."/>
            <person name="Lovell J.T."/>
            <person name="Sreedasyam A."/>
            <person name="Maumus F."/>
            <person name="Tiley G.P."/>
            <person name="Fernandez-Pozo N."/>
            <person name="Barry K."/>
            <person name="Chen C."/>
            <person name="Wang M."/>
            <person name="Lipzen A."/>
            <person name="Daum C."/>
            <person name="Saski C.A."/>
            <person name="Payton A.C."/>
            <person name="Mcbreen J.C."/>
            <person name="Conrad R.E."/>
            <person name="Kollar L.M."/>
            <person name="Olsson S."/>
            <person name="Huttunen S."/>
            <person name="Landis J.B."/>
            <person name="Wickett N.J."/>
            <person name="Johnson M.G."/>
            <person name="Rensing S.A."/>
            <person name="Grimwood J."/>
            <person name="Schmutz J."/>
            <person name="Mcdaniel S.F."/>
        </authorList>
    </citation>
    <scope>NUCLEOTIDE SEQUENCE</scope>
    <source>
        <strain evidence="12">R40</strain>
    </source>
</reference>
<dbReference type="EMBL" id="CM026424">
    <property type="protein sequence ID" value="KAG0580142.1"/>
    <property type="molecule type" value="Genomic_DNA"/>
</dbReference>
<sequence>MAQRPCKDPTLFHLNKSTGRFSAWVRRPNDGNKRHYIGCYTTFHMAARAQDRATLKINARAPVNFKASDYDEDIRLRAAHGERAFLTMLRNEARPTYNVVLNKSPCYVKFQNMENDMEELRRVTKFTIQQFVAHLATNPTRSPEMNQAAEILLEIFATHTPGTDEPRMPRRVAVASSPEFDIFARDIPKGKRSPRAWRTRAAGGGSEERNRPRTRSFCKRKLAMSHCPYRRPRS</sequence>
<gene>
    <name evidence="8" type="ORF">KC19_4G148700</name>
    <name evidence="9" type="ORF">KC19_4G149000</name>
    <name evidence="10" type="ORF">KC19_4G149300</name>
    <name evidence="11" type="ORF">KC19_4G149400</name>
    <name evidence="12" type="ORF">KC19_4G149900</name>
    <name evidence="13" type="ORF">KC19_4G150200</name>
    <name evidence="14" type="ORF">KC19_4G150500</name>
    <name evidence="15" type="ORF">KC19_4G150800</name>
    <name evidence="16" type="ORF">KC19_4G151100</name>
</gene>
<feature type="domain" description="AP2/ERF" evidence="7">
    <location>
        <begin position="1"/>
        <end position="71"/>
    </location>
</feature>
<keyword evidence="3" id="KW-0238">DNA-binding</keyword>
<evidence type="ECO:0000256" key="3">
    <source>
        <dbReference type="ARBA" id="ARBA00023125"/>
    </source>
</evidence>
<dbReference type="EMBL" id="CM026424">
    <property type="protein sequence ID" value="KAG0580136.1"/>
    <property type="molecule type" value="Genomic_DNA"/>
</dbReference>
<dbReference type="InterPro" id="IPR036955">
    <property type="entry name" value="AP2/ERF_dom_sf"/>
</dbReference>
<evidence type="ECO:0000256" key="6">
    <source>
        <dbReference type="SAM" id="MobiDB-lite"/>
    </source>
</evidence>
<dbReference type="EMBL" id="CM026424">
    <property type="protein sequence ID" value="KAG0580131.1"/>
    <property type="molecule type" value="Genomic_DNA"/>
</dbReference>
<evidence type="ECO:0000313" key="15">
    <source>
        <dbReference type="EMBL" id="KAG0580144.1"/>
    </source>
</evidence>
<dbReference type="GO" id="GO:0003700">
    <property type="term" value="F:DNA-binding transcription factor activity"/>
    <property type="evidence" value="ECO:0007669"/>
    <property type="project" value="InterPro"/>
</dbReference>
<evidence type="ECO:0000313" key="8">
    <source>
        <dbReference type="EMBL" id="KAG0580124.1"/>
    </source>
</evidence>
<evidence type="ECO:0000313" key="16">
    <source>
        <dbReference type="EMBL" id="KAG0580148.1"/>
    </source>
</evidence>
<proteinExistence type="predicted"/>
<keyword evidence="17" id="KW-1185">Reference proteome</keyword>
<evidence type="ECO:0000313" key="11">
    <source>
        <dbReference type="EMBL" id="KAG0580131.1"/>
    </source>
</evidence>
<protein>
    <recommendedName>
        <fullName evidence="7">AP2/ERF domain-containing protein</fullName>
    </recommendedName>
</protein>
<dbReference type="Proteomes" id="UP000822688">
    <property type="component" value="Chromosome 4"/>
</dbReference>
<dbReference type="Gene3D" id="3.30.730.10">
    <property type="entry name" value="AP2/ERF domain"/>
    <property type="match status" value="1"/>
</dbReference>
<evidence type="ECO:0000313" key="10">
    <source>
        <dbReference type="EMBL" id="KAG0580130.1"/>
    </source>
</evidence>
<dbReference type="EMBL" id="CM026424">
    <property type="protein sequence ID" value="KAG0580139.1"/>
    <property type="molecule type" value="Genomic_DNA"/>
</dbReference>
<evidence type="ECO:0000256" key="1">
    <source>
        <dbReference type="ARBA" id="ARBA00004123"/>
    </source>
</evidence>
<evidence type="ECO:0000256" key="5">
    <source>
        <dbReference type="ARBA" id="ARBA00023242"/>
    </source>
</evidence>
<keyword evidence="5" id="KW-0539">Nucleus</keyword>
<evidence type="ECO:0000256" key="4">
    <source>
        <dbReference type="ARBA" id="ARBA00023163"/>
    </source>
</evidence>